<accession>A0A0A9D3V8</accession>
<protein>
    <submittedName>
        <fullName evidence="1">Uncharacterized protein</fullName>
    </submittedName>
</protein>
<organism evidence="1">
    <name type="scientific">Arundo donax</name>
    <name type="common">Giant reed</name>
    <name type="synonym">Donax arundinaceus</name>
    <dbReference type="NCBI Taxonomy" id="35708"/>
    <lineage>
        <taxon>Eukaryota</taxon>
        <taxon>Viridiplantae</taxon>
        <taxon>Streptophyta</taxon>
        <taxon>Embryophyta</taxon>
        <taxon>Tracheophyta</taxon>
        <taxon>Spermatophyta</taxon>
        <taxon>Magnoliopsida</taxon>
        <taxon>Liliopsida</taxon>
        <taxon>Poales</taxon>
        <taxon>Poaceae</taxon>
        <taxon>PACMAD clade</taxon>
        <taxon>Arundinoideae</taxon>
        <taxon>Arundineae</taxon>
        <taxon>Arundo</taxon>
    </lineage>
</organism>
<evidence type="ECO:0000313" key="1">
    <source>
        <dbReference type="EMBL" id="JAD83274.1"/>
    </source>
</evidence>
<sequence length="82" mass="9665">MCNHTQQTNPKVSDSWVYLSTCRRLCLRWPWLPLPPRDRFCFLVQKVSTRSLYIKKTGRARKAEARNQTNSFVASDFVISCR</sequence>
<dbReference type="EMBL" id="GBRH01214621">
    <property type="protein sequence ID" value="JAD83274.1"/>
    <property type="molecule type" value="Transcribed_RNA"/>
</dbReference>
<dbReference type="AlphaFoldDB" id="A0A0A9D3V8"/>
<reference evidence="1" key="1">
    <citation type="submission" date="2014-09" db="EMBL/GenBank/DDBJ databases">
        <authorList>
            <person name="Magalhaes I.L.F."/>
            <person name="Oliveira U."/>
            <person name="Santos F.R."/>
            <person name="Vidigal T.H.D.A."/>
            <person name="Brescovit A.D."/>
            <person name="Santos A.J."/>
        </authorList>
    </citation>
    <scope>NUCLEOTIDE SEQUENCE</scope>
    <source>
        <tissue evidence="1">Shoot tissue taken approximately 20 cm above the soil surface</tissue>
    </source>
</reference>
<proteinExistence type="predicted"/>
<name>A0A0A9D3V8_ARUDO</name>
<reference evidence="1" key="2">
    <citation type="journal article" date="2015" name="Data Brief">
        <title>Shoot transcriptome of the giant reed, Arundo donax.</title>
        <authorList>
            <person name="Barrero R.A."/>
            <person name="Guerrero F.D."/>
            <person name="Moolhuijzen P."/>
            <person name="Goolsby J.A."/>
            <person name="Tidwell J."/>
            <person name="Bellgard S.E."/>
            <person name="Bellgard M.I."/>
        </authorList>
    </citation>
    <scope>NUCLEOTIDE SEQUENCE</scope>
    <source>
        <tissue evidence="1">Shoot tissue taken approximately 20 cm above the soil surface</tissue>
    </source>
</reference>